<name>A0A0C3CBE6_HEBCY</name>
<accession>A0A0C3CBE6</accession>
<evidence type="ECO:0000313" key="2">
    <source>
        <dbReference type="Proteomes" id="UP000053424"/>
    </source>
</evidence>
<evidence type="ECO:0008006" key="3">
    <source>
        <dbReference type="Google" id="ProtNLM"/>
    </source>
</evidence>
<reference evidence="1 2" key="1">
    <citation type="submission" date="2014-04" db="EMBL/GenBank/DDBJ databases">
        <authorList>
            <consortium name="DOE Joint Genome Institute"/>
            <person name="Kuo A."/>
            <person name="Gay G."/>
            <person name="Dore J."/>
            <person name="Kohler A."/>
            <person name="Nagy L.G."/>
            <person name="Floudas D."/>
            <person name="Copeland A."/>
            <person name="Barry K.W."/>
            <person name="Cichocki N."/>
            <person name="Veneault-Fourrey C."/>
            <person name="LaButti K."/>
            <person name="Lindquist E.A."/>
            <person name="Lipzen A."/>
            <person name="Lundell T."/>
            <person name="Morin E."/>
            <person name="Murat C."/>
            <person name="Sun H."/>
            <person name="Tunlid A."/>
            <person name="Henrissat B."/>
            <person name="Grigoriev I.V."/>
            <person name="Hibbett D.S."/>
            <person name="Martin F."/>
            <person name="Nordberg H.P."/>
            <person name="Cantor M.N."/>
            <person name="Hua S.X."/>
        </authorList>
    </citation>
    <scope>NUCLEOTIDE SEQUENCE [LARGE SCALE GENOMIC DNA]</scope>
    <source>
        <strain evidence="2">h7</strain>
    </source>
</reference>
<keyword evidence="2" id="KW-1185">Reference proteome</keyword>
<dbReference type="OrthoDB" id="3352776at2759"/>
<dbReference type="HOGENOM" id="CLU_117276_0_0_1"/>
<reference evidence="2" key="2">
    <citation type="submission" date="2015-01" db="EMBL/GenBank/DDBJ databases">
        <title>Evolutionary Origins and Diversification of the Mycorrhizal Mutualists.</title>
        <authorList>
            <consortium name="DOE Joint Genome Institute"/>
            <consortium name="Mycorrhizal Genomics Consortium"/>
            <person name="Kohler A."/>
            <person name="Kuo A."/>
            <person name="Nagy L.G."/>
            <person name="Floudas D."/>
            <person name="Copeland A."/>
            <person name="Barry K.W."/>
            <person name="Cichocki N."/>
            <person name="Veneault-Fourrey C."/>
            <person name="LaButti K."/>
            <person name="Lindquist E.A."/>
            <person name="Lipzen A."/>
            <person name="Lundell T."/>
            <person name="Morin E."/>
            <person name="Murat C."/>
            <person name="Riley R."/>
            <person name="Ohm R."/>
            <person name="Sun H."/>
            <person name="Tunlid A."/>
            <person name="Henrissat B."/>
            <person name="Grigoriev I.V."/>
            <person name="Hibbett D.S."/>
            <person name="Martin F."/>
        </authorList>
    </citation>
    <scope>NUCLEOTIDE SEQUENCE [LARGE SCALE GENOMIC DNA]</scope>
    <source>
        <strain evidence="2">h7</strain>
    </source>
</reference>
<dbReference type="EMBL" id="KN831781">
    <property type="protein sequence ID" value="KIM40946.1"/>
    <property type="molecule type" value="Genomic_DNA"/>
</dbReference>
<gene>
    <name evidence="1" type="ORF">M413DRAFT_445721</name>
</gene>
<protein>
    <recommendedName>
        <fullName evidence="3">SnoaL-like domain-containing protein</fullName>
    </recommendedName>
</protein>
<dbReference type="Gene3D" id="3.10.450.50">
    <property type="match status" value="1"/>
</dbReference>
<dbReference type="InterPro" id="IPR032710">
    <property type="entry name" value="NTF2-like_dom_sf"/>
</dbReference>
<dbReference type="Proteomes" id="UP000053424">
    <property type="component" value="Unassembled WGS sequence"/>
</dbReference>
<dbReference type="SUPFAM" id="SSF54427">
    <property type="entry name" value="NTF2-like"/>
    <property type="match status" value="1"/>
</dbReference>
<sequence length="160" mass="18067">MSEQLRASSESFFAAFASNKPPIKMLCYFSTTSPVIIQHAPESCPHPQTSRLIGSNAIRSYFDLLATHWTRSNARTRAPTQIDERNRRVVVFASIDWAWKKSGRKWTEDFTWTLDFDESLNIVSFVIRTVSGPGTCVMRAIDVDAESDALPEKHTLQASL</sequence>
<proteinExistence type="predicted"/>
<organism evidence="1 2">
    <name type="scientific">Hebeloma cylindrosporum</name>
    <dbReference type="NCBI Taxonomy" id="76867"/>
    <lineage>
        <taxon>Eukaryota</taxon>
        <taxon>Fungi</taxon>
        <taxon>Dikarya</taxon>
        <taxon>Basidiomycota</taxon>
        <taxon>Agaricomycotina</taxon>
        <taxon>Agaricomycetes</taxon>
        <taxon>Agaricomycetidae</taxon>
        <taxon>Agaricales</taxon>
        <taxon>Agaricineae</taxon>
        <taxon>Hymenogastraceae</taxon>
        <taxon>Hebeloma</taxon>
    </lineage>
</organism>
<dbReference type="AlphaFoldDB" id="A0A0C3CBE6"/>
<evidence type="ECO:0000313" key="1">
    <source>
        <dbReference type="EMBL" id="KIM40946.1"/>
    </source>
</evidence>